<dbReference type="RefSeq" id="WP_353714479.1">
    <property type="nucleotide sequence ID" value="NZ_CP159307.1"/>
</dbReference>
<gene>
    <name evidence="5" type="ORF">ABV300_08820</name>
</gene>
<accession>A0AAU8G9D9</accession>
<feature type="domain" description="NADH:ubiquinone oxidoreductase 30kDa subunit" evidence="3">
    <location>
        <begin position="37"/>
        <end position="147"/>
    </location>
</feature>
<sequence length="524" mass="57750">MAELMTIIESHLVAKGFDGRSRTGVDGTGYLSISVVALVEAAEELKRQPGVVLVGLWAAEAFGAPGFTLFYAFEQRGAPALFILEVRLPGNRGMSIASEFPVASYYQREVSDGFGIEFDGAFDRRRLFLHEVYPDGCHPLRKSFDGGKVVPARITPEREYAFREFGGEGIYQIPVGPVHAGIIEPGHFRFSVIGETIFNLETRHFWKHRGLEKLAEGREANAAVQLAECVSGDESAANACGLAMAIERVAGTVVPRRAWELRTAALELERIYSHLGDLAGMVVDVAYPTGAAPFFILREEILRWNAELTGSRFLKGFIVPGGVSRDIPMDFLEDLHEYAECFLSRFDAALDDIYNSAWVIDRLETTGIVKPELIAPLNLTGPVARASGARIDNRIDHPYGLYSELKPEIQTDEAGDVLGRFQVKAGEIEESLRLIRDAVNLEETGPVRAECRPGSGYAAAAVEAARGQNLHWVFFKNGRLDRWKARTASFSNWLAMEHAVIGNIVPDFPLINKSMNLSYAGNDL</sequence>
<dbReference type="SUPFAM" id="SSF143243">
    <property type="entry name" value="Nqo5-like"/>
    <property type="match status" value="1"/>
</dbReference>
<dbReference type="InterPro" id="IPR001135">
    <property type="entry name" value="NADH_Q_OxRdtase_suD"/>
</dbReference>
<dbReference type="PANTHER" id="PTHR43485:SF1">
    <property type="entry name" value="FORMATE HYDROGENLYASE SUBUNIT 5-RELATED"/>
    <property type="match status" value="1"/>
</dbReference>
<protein>
    <submittedName>
        <fullName evidence="5">NADH-quinone oxidoreductase subunit C</fullName>
        <ecNumber evidence="5">1.6.5.9</ecNumber>
    </submittedName>
</protein>
<dbReference type="EMBL" id="CP159307">
    <property type="protein sequence ID" value="XCH33237.1"/>
    <property type="molecule type" value="Genomic_DNA"/>
</dbReference>
<dbReference type="EC" id="1.6.5.9" evidence="5"/>
<dbReference type="Pfam" id="PF00346">
    <property type="entry name" value="Complex1_49kDa"/>
    <property type="match status" value="1"/>
</dbReference>
<dbReference type="InterPro" id="IPR001268">
    <property type="entry name" value="NADH_UbQ_OxRdtase_30kDa_su"/>
</dbReference>
<evidence type="ECO:0000313" key="5">
    <source>
        <dbReference type="EMBL" id="XCH33237.1"/>
    </source>
</evidence>
<reference evidence="5" key="1">
    <citation type="submission" date="2024-06" db="EMBL/GenBank/DDBJ databases">
        <title>A Novel Isolate, Dehalogenimonas sp. Strain 4OHTPN, Dechlorinates Aromatic 4 Hydroxy chlorothalonil by a Novel Reductive Dehalogenase.</title>
        <authorList>
            <person name="Liu G."/>
        </authorList>
    </citation>
    <scope>NUCLEOTIDE SEQUENCE</scope>
    <source>
        <strain evidence="5">4OHTPN</strain>
    </source>
</reference>
<dbReference type="Gene3D" id="3.30.460.80">
    <property type="entry name" value="NADH:ubiquinone oxidoreductase, 30kDa subunit"/>
    <property type="match status" value="1"/>
</dbReference>
<feature type="domain" description="NADH-quinone oxidoreductase subunit D" evidence="4">
    <location>
        <begin position="288"/>
        <end position="450"/>
    </location>
</feature>
<name>A0AAU8G9D9_9CHLR</name>
<dbReference type="GO" id="GO:0051287">
    <property type="term" value="F:NAD binding"/>
    <property type="evidence" value="ECO:0007669"/>
    <property type="project" value="InterPro"/>
</dbReference>
<proteinExistence type="predicted"/>
<dbReference type="GO" id="GO:0048038">
    <property type="term" value="F:quinone binding"/>
    <property type="evidence" value="ECO:0007669"/>
    <property type="project" value="InterPro"/>
</dbReference>
<dbReference type="GO" id="GO:0050136">
    <property type="term" value="F:NADH dehydrogenase (quinone) (non-electrogenic) activity"/>
    <property type="evidence" value="ECO:0007669"/>
    <property type="project" value="UniProtKB-EC"/>
</dbReference>
<dbReference type="InterPro" id="IPR037232">
    <property type="entry name" value="NADH_quin_OxRdtase_su_C/D-like"/>
</dbReference>
<evidence type="ECO:0000256" key="2">
    <source>
        <dbReference type="ARBA" id="ARBA00023027"/>
    </source>
</evidence>
<dbReference type="GO" id="GO:0008137">
    <property type="term" value="F:NADH dehydrogenase (ubiquinone) activity"/>
    <property type="evidence" value="ECO:0007669"/>
    <property type="project" value="InterPro"/>
</dbReference>
<dbReference type="Pfam" id="PF00329">
    <property type="entry name" value="Complex1_30kDa"/>
    <property type="match status" value="1"/>
</dbReference>
<dbReference type="AlphaFoldDB" id="A0AAU8G9D9"/>
<keyword evidence="1 5" id="KW-0560">Oxidoreductase</keyword>
<evidence type="ECO:0000256" key="1">
    <source>
        <dbReference type="ARBA" id="ARBA00023002"/>
    </source>
</evidence>
<dbReference type="SUPFAM" id="SSF56762">
    <property type="entry name" value="HydB/Nqo4-like"/>
    <property type="match status" value="1"/>
</dbReference>
<dbReference type="InterPro" id="IPR052197">
    <property type="entry name" value="ComplexI_49kDa-like"/>
</dbReference>
<keyword evidence="2" id="KW-0520">NAD</keyword>
<dbReference type="InterPro" id="IPR029014">
    <property type="entry name" value="NiFe-Hase_large"/>
</dbReference>
<evidence type="ECO:0000259" key="4">
    <source>
        <dbReference type="Pfam" id="PF00346"/>
    </source>
</evidence>
<evidence type="ECO:0000259" key="3">
    <source>
        <dbReference type="Pfam" id="PF00329"/>
    </source>
</evidence>
<dbReference type="Gene3D" id="1.10.645.10">
    <property type="entry name" value="Cytochrome-c3 Hydrogenase, chain B"/>
    <property type="match status" value="1"/>
</dbReference>
<dbReference type="PANTHER" id="PTHR43485">
    <property type="entry name" value="HYDROGENASE-4 COMPONENT G"/>
    <property type="match status" value="1"/>
</dbReference>
<organism evidence="5">
    <name type="scientific">Dehalogenimonas sp. 4OHTPN</name>
    <dbReference type="NCBI Taxonomy" id="3166643"/>
    <lineage>
        <taxon>Bacteria</taxon>
        <taxon>Bacillati</taxon>
        <taxon>Chloroflexota</taxon>
        <taxon>Dehalococcoidia</taxon>
        <taxon>Dehalococcoidales</taxon>
        <taxon>Dehalococcoidaceae</taxon>
        <taxon>Dehalogenimonas</taxon>
    </lineage>
</organism>